<feature type="chain" id="PRO_5002209145" description="Thioredoxin family protein" evidence="1">
    <location>
        <begin position="20"/>
        <end position="151"/>
    </location>
</feature>
<organism evidence="2 4">
    <name type="scientific">Flavobacterium hibernum</name>
    <dbReference type="NCBI Taxonomy" id="37752"/>
    <lineage>
        <taxon>Bacteria</taxon>
        <taxon>Pseudomonadati</taxon>
        <taxon>Bacteroidota</taxon>
        <taxon>Flavobacteriia</taxon>
        <taxon>Flavobacteriales</taxon>
        <taxon>Flavobacteriaceae</taxon>
        <taxon>Flavobacterium</taxon>
    </lineage>
</organism>
<accession>A0A0D0EFB2</accession>
<evidence type="ECO:0000313" key="4">
    <source>
        <dbReference type="Proteomes" id="UP000032061"/>
    </source>
</evidence>
<dbReference type="InterPro" id="IPR036249">
    <property type="entry name" value="Thioredoxin-like_sf"/>
</dbReference>
<evidence type="ECO:0000256" key="1">
    <source>
        <dbReference type="SAM" id="SignalP"/>
    </source>
</evidence>
<proteinExistence type="predicted"/>
<dbReference type="RefSeq" id="WP_041516574.1">
    <property type="nucleotide sequence ID" value="NZ_JPRK01000005.1"/>
</dbReference>
<sequence>MAKKLLTLLFFLGSFLLHSQNLIWNTDLSDAFIMSDAQKKPLLIFFTAANAGQKIQNEVFSTPDFAVWSRDNVVLLKLDLSDTSLTDADKEKNVMMKNALGVEELPQVCLVMITIRKNKPTINKLGVLGYKVGGAKKWIADSSAILHPSSE</sequence>
<feature type="signal peptide" evidence="1">
    <location>
        <begin position="1"/>
        <end position="19"/>
    </location>
</feature>
<reference evidence="3 5" key="2">
    <citation type="submission" date="2016-11" db="EMBL/GenBank/DDBJ databases">
        <title>Whole genomes of Flavobacteriaceae.</title>
        <authorList>
            <person name="Stine C."/>
            <person name="Li C."/>
            <person name="Tadesse D."/>
        </authorList>
    </citation>
    <scope>NUCLEOTIDE SEQUENCE [LARGE SCALE GENOMIC DNA]</scope>
    <source>
        <strain evidence="3 5">ATCC 51468</strain>
    </source>
</reference>
<evidence type="ECO:0000313" key="5">
    <source>
        <dbReference type="Proteomes" id="UP000198302"/>
    </source>
</evidence>
<keyword evidence="1" id="KW-0732">Signal</keyword>
<keyword evidence="5" id="KW-1185">Reference proteome</keyword>
<dbReference type="STRING" id="37752.IW18_05495"/>
<dbReference type="OrthoDB" id="1361334at2"/>
<dbReference type="Proteomes" id="UP000032061">
    <property type="component" value="Unassembled WGS sequence"/>
</dbReference>
<evidence type="ECO:0008006" key="6">
    <source>
        <dbReference type="Google" id="ProtNLM"/>
    </source>
</evidence>
<dbReference type="EMBL" id="JPRK01000005">
    <property type="protein sequence ID" value="KIO53799.1"/>
    <property type="molecule type" value="Genomic_DNA"/>
</dbReference>
<dbReference type="SUPFAM" id="SSF52833">
    <property type="entry name" value="Thioredoxin-like"/>
    <property type="match status" value="1"/>
</dbReference>
<dbReference type="Gene3D" id="3.40.30.10">
    <property type="entry name" value="Glutaredoxin"/>
    <property type="match status" value="1"/>
</dbReference>
<protein>
    <recommendedName>
        <fullName evidence="6">Thioredoxin family protein</fullName>
    </recommendedName>
</protein>
<reference evidence="2 4" key="1">
    <citation type="submission" date="2015-01" db="EMBL/GenBank/DDBJ databases">
        <title>Genome of Flavobacterium hibernum DSM 12611.</title>
        <authorList>
            <person name="Stropko S.J."/>
            <person name="Pipes S.E."/>
            <person name="Newman J.D."/>
        </authorList>
    </citation>
    <scope>NUCLEOTIDE SEQUENCE [LARGE SCALE GENOMIC DNA]</scope>
    <source>
        <strain evidence="2 4">DSM 12611</strain>
    </source>
</reference>
<name>A0A0D0EFB2_9FLAO</name>
<gene>
    <name evidence="3" type="ORF">B0A73_02345</name>
    <name evidence="2" type="ORF">IW18_05495</name>
</gene>
<dbReference type="Proteomes" id="UP000198302">
    <property type="component" value="Unassembled WGS sequence"/>
</dbReference>
<dbReference type="EMBL" id="MUGX01000006">
    <property type="protein sequence ID" value="OXA90593.1"/>
    <property type="molecule type" value="Genomic_DNA"/>
</dbReference>
<comment type="caution">
    <text evidence="2">The sequence shown here is derived from an EMBL/GenBank/DDBJ whole genome shotgun (WGS) entry which is preliminary data.</text>
</comment>
<dbReference type="AlphaFoldDB" id="A0A0D0EFB2"/>
<evidence type="ECO:0000313" key="2">
    <source>
        <dbReference type="EMBL" id="KIO53799.1"/>
    </source>
</evidence>
<evidence type="ECO:0000313" key="3">
    <source>
        <dbReference type="EMBL" id="OXA90593.1"/>
    </source>
</evidence>